<accession>A0AAU8FUK7</accession>
<dbReference type="RefSeq" id="WP_353723120.1">
    <property type="nucleotide sequence ID" value="NZ_CP159289.1"/>
</dbReference>
<organism evidence="1">
    <name type="scientific">Dyadobacter sp. 676</name>
    <dbReference type="NCBI Taxonomy" id="3088362"/>
    <lineage>
        <taxon>Bacteria</taxon>
        <taxon>Pseudomonadati</taxon>
        <taxon>Bacteroidota</taxon>
        <taxon>Cytophagia</taxon>
        <taxon>Cytophagales</taxon>
        <taxon>Spirosomataceae</taxon>
        <taxon>Dyadobacter</taxon>
    </lineage>
</organism>
<gene>
    <name evidence="1" type="ORF">ABV298_01185</name>
</gene>
<evidence type="ECO:0008006" key="2">
    <source>
        <dbReference type="Google" id="ProtNLM"/>
    </source>
</evidence>
<protein>
    <recommendedName>
        <fullName evidence="2">Addiction module toxin RelE</fullName>
    </recommendedName>
</protein>
<reference evidence="1" key="1">
    <citation type="submission" date="2024-06" db="EMBL/GenBank/DDBJ databases">
        <title>Sequencing and assembly of the genome of Dyadobacter sp. strain 676, a symbiont of Cyamopsis tetragonoloba.</title>
        <authorList>
            <person name="Guro P."/>
            <person name="Sazanova A."/>
            <person name="Kuznetsova I."/>
            <person name="Belimov A."/>
            <person name="Safronova V."/>
        </authorList>
    </citation>
    <scope>NUCLEOTIDE SEQUENCE</scope>
    <source>
        <strain evidence="1">676</strain>
    </source>
</reference>
<proteinExistence type="predicted"/>
<dbReference type="AlphaFoldDB" id="A0AAU8FUK7"/>
<dbReference type="EMBL" id="CP159289">
    <property type="protein sequence ID" value="XCH27882.1"/>
    <property type="molecule type" value="Genomic_DNA"/>
</dbReference>
<name>A0AAU8FUK7_9BACT</name>
<sequence length="60" mass="6995">MFKIRWPVKSKGKGKSGGVRVITYYVTEDGELYLLTIYDKSEQESIAPRQIRQLIETIFN</sequence>
<evidence type="ECO:0000313" key="1">
    <source>
        <dbReference type="EMBL" id="XCH27882.1"/>
    </source>
</evidence>